<dbReference type="EMBL" id="MWWV01000001">
    <property type="protein sequence ID" value="OZG59402.1"/>
    <property type="molecule type" value="Genomic_DNA"/>
</dbReference>
<evidence type="ECO:0000313" key="2">
    <source>
        <dbReference type="EMBL" id="OZG59402.1"/>
    </source>
</evidence>
<proteinExistence type="predicted"/>
<protein>
    <submittedName>
        <fullName evidence="2">Uncharacterized protein</fullName>
    </submittedName>
</protein>
<dbReference type="AlphaFoldDB" id="A0A261FJS1"/>
<feature type="region of interest" description="Disordered" evidence="1">
    <location>
        <begin position="29"/>
        <end position="52"/>
    </location>
</feature>
<comment type="caution">
    <text evidence="2">The sequence shown here is derived from an EMBL/GenBank/DDBJ whole genome shotgun (WGS) entry which is preliminary data.</text>
</comment>
<keyword evidence="3" id="KW-1185">Reference proteome</keyword>
<reference evidence="2 3" key="1">
    <citation type="journal article" date="2017" name="BMC Genomics">
        <title>Comparative genomic and phylogenomic analyses of the Bifidobacteriaceae family.</title>
        <authorList>
            <person name="Lugli G.A."/>
            <person name="Milani C."/>
            <person name="Turroni F."/>
            <person name="Duranti S."/>
            <person name="Mancabelli L."/>
            <person name="Mangifesta M."/>
            <person name="Ferrario C."/>
            <person name="Modesto M."/>
            <person name="Mattarelli P."/>
            <person name="Jiri K."/>
            <person name="van Sinderen D."/>
            <person name="Ventura M."/>
        </authorList>
    </citation>
    <scope>NUCLEOTIDE SEQUENCE [LARGE SCALE GENOMIC DNA]</scope>
    <source>
        <strain evidence="2 3">DSM 100201</strain>
    </source>
</reference>
<evidence type="ECO:0000256" key="1">
    <source>
        <dbReference type="SAM" id="MobiDB-lite"/>
    </source>
</evidence>
<accession>A0A261FJS1</accession>
<gene>
    <name evidence="2" type="ORF">BTIS_0133</name>
</gene>
<evidence type="ECO:0000313" key="3">
    <source>
        <dbReference type="Proteomes" id="UP000216444"/>
    </source>
</evidence>
<dbReference type="Proteomes" id="UP000216444">
    <property type="component" value="Unassembled WGS sequence"/>
</dbReference>
<name>A0A261FJS1_9BIFI</name>
<organism evidence="2 3">
    <name type="scientific">Bifidobacterium tissieri</name>
    <dbReference type="NCBI Taxonomy" id="1630162"/>
    <lineage>
        <taxon>Bacteria</taxon>
        <taxon>Bacillati</taxon>
        <taxon>Actinomycetota</taxon>
        <taxon>Actinomycetes</taxon>
        <taxon>Bifidobacteriales</taxon>
        <taxon>Bifidobacteriaceae</taxon>
        <taxon>Bifidobacterium</taxon>
    </lineage>
</organism>
<sequence length="52" mass="5649">MTVSNVYEAPAMTVIEFGASDVVRTSNSYPNYMPNPGDNVGNQSAEDLFGQY</sequence>